<name>A0ABS9X8X3_9GAMM</name>
<dbReference type="SUPFAM" id="SSF56281">
    <property type="entry name" value="Metallo-hydrolase/oxidoreductase"/>
    <property type="match status" value="1"/>
</dbReference>
<dbReference type="InterPro" id="IPR035681">
    <property type="entry name" value="ComA-like_MBL"/>
</dbReference>
<dbReference type="Pfam" id="PF00753">
    <property type="entry name" value="Lactamase_B"/>
    <property type="match status" value="1"/>
</dbReference>
<comment type="caution">
    <text evidence="2">The sequence shown here is derived from an EMBL/GenBank/DDBJ whole genome shotgun (WGS) entry which is preliminary data.</text>
</comment>
<dbReference type="CDD" id="cd07731">
    <property type="entry name" value="ComA-like_MBL-fold"/>
    <property type="match status" value="1"/>
</dbReference>
<dbReference type="SMART" id="SM00849">
    <property type="entry name" value="Lactamase_B"/>
    <property type="match status" value="1"/>
</dbReference>
<accession>A0ABS9X8X3</accession>
<dbReference type="InterPro" id="IPR001279">
    <property type="entry name" value="Metallo-B-lactamas"/>
</dbReference>
<dbReference type="InterPro" id="IPR036866">
    <property type="entry name" value="RibonucZ/Hydroxyglut_hydro"/>
</dbReference>
<dbReference type="PANTHER" id="PTHR30619:SF1">
    <property type="entry name" value="RECOMBINATION PROTEIN 2"/>
    <property type="match status" value="1"/>
</dbReference>
<dbReference type="NCBIfam" id="TIGR00361">
    <property type="entry name" value="ComEC_Rec2"/>
    <property type="match status" value="1"/>
</dbReference>
<dbReference type="InterPro" id="IPR052159">
    <property type="entry name" value="Competence_DNA_uptake"/>
</dbReference>
<protein>
    <submittedName>
        <fullName evidence="2">DNA internalization-related competence protein ComEC/Rec2</fullName>
    </submittedName>
</protein>
<dbReference type="Gene3D" id="3.60.15.10">
    <property type="entry name" value="Ribonuclease Z/Hydroxyacylglutathione hydrolase-like"/>
    <property type="match status" value="1"/>
</dbReference>
<proteinExistence type="predicted"/>
<dbReference type="RefSeq" id="WP_242288391.1">
    <property type="nucleotide sequence ID" value="NZ_JAKKSL010000005.1"/>
</dbReference>
<keyword evidence="3" id="KW-1185">Reference proteome</keyword>
<feature type="domain" description="Metallo-beta-lactamase" evidence="1">
    <location>
        <begin position="36"/>
        <end position="216"/>
    </location>
</feature>
<dbReference type="Proteomes" id="UP001139646">
    <property type="component" value="Unassembled WGS sequence"/>
</dbReference>
<dbReference type="EMBL" id="JAKKSL010000005">
    <property type="protein sequence ID" value="MCI2285512.1"/>
    <property type="molecule type" value="Genomic_DNA"/>
</dbReference>
<evidence type="ECO:0000259" key="1">
    <source>
        <dbReference type="SMART" id="SM00849"/>
    </source>
</evidence>
<dbReference type="PANTHER" id="PTHR30619">
    <property type="entry name" value="DNA INTERNALIZATION/COMPETENCE PROTEIN COMEC/REC2"/>
    <property type="match status" value="1"/>
</dbReference>
<gene>
    <name evidence="2" type="ORF">L3081_21585</name>
</gene>
<reference evidence="2" key="1">
    <citation type="submission" date="2022-01" db="EMBL/GenBank/DDBJ databases">
        <title>Colwellia maritima, isolated from seawater.</title>
        <authorList>
            <person name="Kristyanto S."/>
            <person name="Jung J."/>
            <person name="Jeon C.O."/>
        </authorList>
    </citation>
    <scope>NUCLEOTIDE SEQUENCE</scope>
    <source>
        <strain evidence="2">MSW7</strain>
    </source>
</reference>
<evidence type="ECO:0000313" key="3">
    <source>
        <dbReference type="Proteomes" id="UP001139646"/>
    </source>
</evidence>
<evidence type="ECO:0000313" key="2">
    <source>
        <dbReference type="EMBL" id="MCI2285512.1"/>
    </source>
</evidence>
<organism evidence="2 3">
    <name type="scientific">Colwellia maritima</name>
    <dbReference type="NCBI Taxonomy" id="2912588"/>
    <lineage>
        <taxon>Bacteria</taxon>
        <taxon>Pseudomonadati</taxon>
        <taxon>Pseudomonadota</taxon>
        <taxon>Gammaproteobacteria</taxon>
        <taxon>Alteromonadales</taxon>
        <taxon>Colwelliaceae</taxon>
        <taxon>Colwellia</taxon>
    </lineage>
</organism>
<sequence length="227" mass="24951">MLFCFTLLIGFVSFVLVGKSTNAPKLWQLVVFDVGQGLSVLVQRGTKAILYDTGAAYDSGFNMVEAVVLPYLQFAGIQQLDKVIISHSDNDHAGGLAVLQKSIMIKELIYNSDADNESNTCLQGQSFDWQGLTFEMLWPEQQVSEENDDSCVILIKDEKHKVLLTGDISKVIEGKLIQQYPALQADVLVVPHHGSKTSSSNAFIEQVQADIAVVSLWVFKSMAYACG</sequence>
<dbReference type="InterPro" id="IPR004797">
    <property type="entry name" value="Competence_ComEC/Rec2"/>
</dbReference>